<proteinExistence type="predicted"/>
<dbReference type="Proteomes" id="UP001148455">
    <property type="component" value="Unassembled WGS sequence"/>
</dbReference>
<name>A0A9X3HH68_MEDGN</name>
<comment type="caution">
    <text evidence="1">The sequence shown here is derived from an EMBL/GenBank/DDBJ whole genome shotgun (WGS) entry which is preliminary data.</text>
</comment>
<dbReference type="EMBL" id="JAPZED010000019">
    <property type="protein sequence ID" value="MCZ7695051.1"/>
    <property type="molecule type" value="Genomic_DNA"/>
</dbReference>
<sequence>MDSVDAVDGFLVFFRNGAKFDDVIMIRRKLVSVFGGSSNTLERTGNRRFVLVMVYPERTEVHILVAEQAFRLKQK</sequence>
<organism evidence="1 2">
    <name type="scientific">Mediterraneibacter gnavus</name>
    <name type="common">Ruminococcus gnavus</name>
    <dbReference type="NCBI Taxonomy" id="33038"/>
    <lineage>
        <taxon>Bacteria</taxon>
        <taxon>Bacillati</taxon>
        <taxon>Bacillota</taxon>
        <taxon>Clostridia</taxon>
        <taxon>Lachnospirales</taxon>
        <taxon>Lachnospiraceae</taxon>
        <taxon>Mediterraneibacter</taxon>
    </lineage>
</organism>
<evidence type="ECO:0000313" key="1">
    <source>
        <dbReference type="EMBL" id="MCZ7695051.1"/>
    </source>
</evidence>
<evidence type="ECO:0000313" key="2">
    <source>
        <dbReference type="Proteomes" id="UP001148455"/>
    </source>
</evidence>
<accession>A0A9X3HH68</accession>
<dbReference type="RefSeq" id="WP_269763047.1">
    <property type="nucleotide sequence ID" value="NZ_JAPZEC010000019.1"/>
</dbReference>
<gene>
    <name evidence="1" type="ORF">O8D18_13635</name>
</gene>
<protein>
    <submittedName>
        <fullName evidence="1">Uncharacterized protein</fullName>
    </submittedName>
</protein>
<dbReference type="AlphaFoldDB" id="A0A9X3HH68"/>
<reference evidence="1" key="1">
    <citation type="submission" date="2022-12" db="EMBL/GenBank/DDBJ databases">
        <title>Genome of R. gnavus strain RSHDN_123.</title>
        <authorList>
            <person name="Abdugheni R."/>
        </authorList>
    </citation>
    <scope>NUCLEOTIDE SEQUENCE</scope>
    <source>
        <strain evidence="1">RSHDN_123</strain>
    </source>
</reference>